<dbReference type="InParanoid" id="A0A3N7G0G2"/>
<accession>A0A3N7G0G2</accession>
<dbReference type="Gramene" id="Potri.006G260985.1.v4.1">
    <property type="protein sequence ID" value="Potri.006G260985.1.v4.1"/>
    <property type="gene ID" value="Potri.006G260985.v4.1"/>
</dbReference>
<proteinExistence type="predicted"/>
<feature type="region of interest" description="Disordered" evidence="1">
    <location>
        <begin position="40"/>
        <end position="78"/>
    </location>
</feature>
<name>A0A3N7G0G2_POPTR</name>
<reference evidence="3 4" key="1">
    <citation type="journal article" date="2006" name="Science">
        <title>The genome of black cottonwood, Populus trichocarpa (Torr. &amp; Gray).</title>
        <authorList>
            <person name="Tuskan G.A."/>
            <person name="Difazio S."/>
            <person name="Jansson S."/>
            <person name="Bohlmann J."/>
            <person name="Grigoriev I."/>
            <person name="Hellsten U."/>
            <person name="Putnam N."/>
            <person name="Ralph S."/>
            <person name="Rombauts S."/>
            <person name="Salamov A."/>
            <person name="Schein J."/>
            <person name="Sterck L."/>
            <person name="Aerts A."/>
            <person name="Bhalerao R.R."/>
            <person name="Bhalerao R.P."/>
            <person name="Blaudez D."/>
            <person name="Boerjan W."/>
            <person name="Brun A."/>
            <person name="Brunner A."/>
            <person name="Busov V."/>
            <person name="Campbell M."/>
            <person name="Carlson J."/>
            <person name="Chalot M."/>
            <person name="Chapman J."/>
            <person name="Chen G.L."/>
            <person name="Cooper D."/>
            <person name="Coutinho P.M."/>
            <person name="Couturier J."/>
            <person name="Covert S."/>
            <person name="Cronk Q."/>
            <person name="Cunningham R."/>
            <person name="Davis J."/>
            <person name="Degroeve S."/>
            <person name="Dejardin A."/>
            <person name="Depamphilis C."/>
            <person name="Detter J."/>
            <person name="Dirks B."/>
            <person name="Dubchak I."/>
            <person name="Duplessis S."/>
            <person name="Ehlting J."/>
            <person name="Ellis B."/>
            <person name="Gendler K."/>
            <person name="Goodstein D."/>
            <person name="Gribskov M."/>
            <person name="Grimwood J."/>
            <person name="Groover A."/>
            <person name="Gunter L."/>
            <person name="Hamberger B."/>
            <person name="Heinze B."/>
            <person name="Helariutta Y."/>
            <person name="Henrissat B."/>
            <person name="Holligan D."/>
            <person name="Holt R."/>
            <person name="Huang W."/>
            <person name="Islam-Faridi N."/>
            <person name="Jones S."/>
            <person name="Jones-Rhoades M."/>
            <person name="Jorgensen R."/>
            <person name="Joshi C."/>
            <person name="Kangasjarvi J."/>
            <person name="Karlsson J."/>
            <person name="Kelleher C."/>
            <person name="Kirkpatrick R."/>
            <person name="Kirst M."/>
            <person name="Kohler A."/>
            <person name="Kalluri U."/>
            <person name="Larimer F."/>
            <person name="Leebens-Mack J."/>
            <person name="Leple J.C."/>
            <person name="Locascio P."/>
            <person name="Lou Y."/>
            <person name="Lucas S."/>
            <person name="Martin F."/>
            <person name="Montanini B."/>
            <person name="Napoli C."/>
            <person name="Nelson D.R."/>
            <person name="Nelson C."/>
            <person name="Nieminen K."/>
            <person name="Nilsson O."/>
            <person name="Pereda V."/>
            <person name="Peter G."/>
            <person name="Philippe R."/>
            <person name="Pilate G."/>
            <person name="Poliakov A."/>
            <person name="Razumovskaya J."/>
            <person name="Richardson P."/>
            <person name="Rinaldi C."/>
            <person name="Ritland K."/>
            <person name="Rouze P."/>
            <person name="Ryaboy D."/>
            <person name="Schmutz J."/>
            <person name="Schrader J."/>
            <person name="Segerman B."/>
            <person name="Shin H."/>
            <person name="Siddiqui A."/>
            <person name="Sterky F."/>
            <person name="Terry A."/>
            <person name="Tsai C.J."/>
            <person name="Uberbacher E."/>
            <person name="Unneberg P."/>
            <person name="Vahala J."/>
            <person name="Wall K."/>
            <person name="Wessler S."/>
            <person name="Yang G."/>
            <person name="Yin T."/>
            <person name="Douglas C."/>
            <person name="Marra M."/>
            <person name="Sandberg G."/>
            <person name="Van de Peer Y."/>
            <person name="Rokhsar D."/>
        </authorList>
    </citation>
    <scope>NUCLEOTIDE SEQUENCE [LARGE SCALE GENOMIC DNA]</scope>
    <source>
        <strain evidence="4">cv. Nisqually</strain>
    </source>
</reference>
<protein>
    <submittedName>
        <fullName evidence="3">Uncharacterized protein</fullName>
    </submittedName>
</protein>
<gene>
    <name evidence="3" type="ORF">POPTR_006G260985</name>
</gene>
<feature type="chain" id="PRO_5018295441" evidence="2">
    <location>
        <begin position="33"/>
        <end position="78"/>
    </location>
</feature>
<sequence>MVRMCKKHLFLGTKAIFLSFLILAASATLVVAARASNLMEPKTGSNDTDFSKYNRPIEPSGPNPCSYTRGPGHCQPPK</sequence>
<evidence type="ECO:0000313" key="4">
    <source>
        <dbReference type="Proteomes" id="UP000006729"/>
    </source>
</evidence>
<dbReference type="AlphaFoldDB" id="A0A3N7G0G2"/>
<evidence type="ECO:0000313" key="3">
    <source>
        <dbReference type="EMBL" id="RQO92231.1"/>
    </source>
</evidence>
<evidence type="ECO:0000256" key="1">
    <source>
        <dbReference type="SAM" id="MobiDB-lite"/>
    </source>
</evidence>
<evidence type="ECO:0000256" key="2">
    <source>
        <dbReference type="SAM" id="SignalP"/>
    </source>
</evidence>
<keyword evidence="4" id="KW-1185">Reference proteome</keyword>
<dbReference type="EMBL" id="CM009295">
    <property type="protein sequence ID" value="RQO92231.1"/>
    <property type="molecule type" value="Genomic_DNA"/>
</dbReference>
<organism evidence="3 4">
    <name type="scientific">Populus trichocarpa</name>
    <name type="common">Western balsam poplar</name>
    <name type="synonym">Populus balsamifera subsp. trichocarpa</name>
    <dbReference type="NCBI Taxonomy" id="3694"/>
    <lineage>
        <taxon>Eukaryota</taxon>
        <taxon>Viridiplantae</taxon>
        <taxon>Streptophyta</taxon>
        <taxon>Embryophyta</taxon>
        <taxon>Tracheophyta</taxon>
        <taxon>Spermatophyta</taxon>
        <taxon>Magnoliopsida</taxon>
        <taxon>eudicotyledons</taxon>
        <taxon>Gunneridae</taxon>
        <taxon>Pentapetalae</taxon>
        <taxon>rosids</taxon>
        <taxon>fabids</taxon>
        <taxon>Malpighiales</taxon>
        <taxon>Salicaceae</taxon>
        <taxon>Saliceae</taxon>
        <taxon>Populus</taxon>
    </lineage>
</organism>
<dbReference type="Proteomes" id="UP000006729">
    <property type="component" value="Chromosome 6"/>
</dbReference>
<keyword evidence="2" id="KW-0732">Signal</keyword>
<feature type="signal peptide" evidence="2">
    <location>
        <begin position="1"/>
        <end position="32"/>
    </location>
</feature>